<dbReference type="Gene3D" id="3.40.50.300">
    <property type="entry name" value="P-loop containing nucleotide triphosphate hydrolases"/>
    <property type="match status" value="2"/>
</dbReference>
<dbReference type="GO" id="GO:0005524">
    <property type="term" value="F:ATP binding"/>
    <property type="evidence" value="ECO:0007669"/>
    <property type="project" value="UniProtKB-KW"/>
</dbReference>
<reference evidence="4" key="2">
    <citation type="submission" date="2020-08" db="EMBL/GenBank/DDBJ databases">
        <title>Plant Genome Project.</title>
        <authorList>
            <person name="Zhang R.-G."/>
        </authorList>
    </citation>
    <scope>NUCLEOTIDE SEQUENCE</scope>
    <source>
        <strain evidence="4">Huo1</strain>
        <tissue evidence="4">Leaf</tissue>
    </source>
</reference>
<proteinExistence type="predicted"/>
<dbReference type="EMBL" id="PNBA02000004">
    <property type="protein sequence ID" value="KAG6426970.1"/>
    <property type="molecule type" value="Genomic_DNA"/>
</dbReference>
<dbReference type="InterPro" id="IPR003439">
    <property type="entry name" value="ABC_transporter-like_ATP-bd"/>
</dbReference>
<protein>
    <recommendedName>
        <fullName evidence="3">ABC transporter domain-containing protein</fullName>
    </recommendedName>
</protein>
<dbReference type="SMART" id="SM00382">
    <property type="entry name" value="AAA"/>
    <property type="match status" value="2"/>
</dbReference>
<keyword evidence="2" id="KW-0067">ATP-binding</keyword>
<keyword evidence="1" id="KW-0547">Nucleotide-binding</keyword>
<evidence type="ECO:0000256" key="1">
    <source>
        <dbReference type="ARBA" id="ARBA00022741"/>
    </source>
</evidence>
<evidence type="ECO:0000259" key="3">
    <source>
        <dbReference type="PROSITE" id="PS50893"/>
    </source>
</evidence>
<evidence type="ECO:0000313" key="4">
    <source>
        <dbReference type="EMBL" id="KAG6426970.1"/>
    </source>
</evidence>
<name>A0A8X8Y7M6_SALSN</name>
<dbReference type="OrthoDB" id="6593433at2759"/>
<dbReference type="Proteomes" id="UP000298416">
    <property type="component" value="Unassembled WGS sequence"/>
</dbReference>
<accession>A0A8X8Y7M6</accession>
<dbReference type="PROSITE" id="PS00211">
    <property type="entry name" value="ABC_TRANSPORTER_1"/>
    <property type="match status" value="1"/>
</dbReference>
<dbReference type="AlphaFoldDB" id="A0A8X8Y7M6"/>
<comment type="caution">
    <text evidence="4">The sequence shown here is derived from an EMBL/GenBank/DDBJ whole genome shotgun (WGS) entry which is preliminary data.</text>
</comment>
<dbReference type="GO" id="GO:0016887">
    <property type="term" value="F:ATP hydrolysis activity"/>
    <property type="evidence" value="ECO:0007669"/>
    <property type="project" value="InterPro"/>
</dbReference>
<dbReference type="PROSITE" id="PS50893">
    <property type="entry name" value="ABC_TRANSPORTER_2"/>
    <property type="match status" value="2"/>
</dbReference>
<gene>
    <name evidence="4" type="ORF">SASPL_111209</name>
</gene>
<dbReference type="NCBIfam" id="NF009945">
    <property type="entry name" value="PRK13409.1"/>
    <property type="match status" value="1"/>
</dbReference>
<dbReference type="InterPro" id="IPR013283">
    <property type="entry name" value="RLI1"/>
</dbReference>
<dbReference type="InterPro" id="IPR017871">
    <property type="entry name" value="ABC_transporter-like_CS"/>
</dbReference>
<dbReference type="SUPFAM" id="SSF52540">
    <property type="entry name" value="P-loop containing nucleoside triphosphate hydrolases"/>
    <property type="match status" value="2"/>
</dbReference>
<dbReference type="Pfam" id="PF00005">
    <property type="entry name" value="ABC_tran"/>
    <property type="match status" value="2"/>
</dbReference>
<dbReference type="PRINTS" id="PR01868">
    <property type="entry name" value="ABCEFAMILY"/>
</dbReference>
<sequence>MSNQERTLIASDKDTSFHYGPDSFKLLRLPVPRPGEVLGIVGKNGIGKTTAIELLSGSLKPNLGRFDDPPEWKEIFNFFKESELHDYFNRLINHKMKTTFKTHHTICIPKFLEGKLVPKAVQCNVGQCLTEVDERDMKQQLAADLELIPVMNSDVGKLSGGEFQRLAIAMAAVKNADVYLFDEPCNYLDVKLRLKAAQVIRSLLQPNIYVIVVEHDLTMLDYLSDCICCFYGSPGSHGTATLPFSVKEGINIFLDGYVTTEKIRFRDESLTLKVADTPQESAEEIETYARHRYPTMTKTYENFSLKVVEGEFIDSQIIVMLGENGTGKSTFLRMLGRLLKPDPVEGSDVKIHRLKTSYKPHNLRSKIQVTVERMLHKVTRGLYTDPEFVSNVMGPLLIIELMDKKLVNLSDGELQRVFLALCLGKPADLYLIDEPSGFLDSEMRIVAAKVIKKFICQKKKPAFVAEHDFIMATYLADRVIVYQGKPSIDCVANSPQSLVTGMNLFLSNLDITCRRDPTSFRPRINKHGSTHHLGQKSTGSLYYMDD</sequence>
<feature type="domain" description="ABC transporter" evidence="3">
    <location>
        <begin position="285"/>
        <end position="509"/>
    </location>
</feature>
<dbReference type="InterPro" id="IPR003593">
    <property type="entry name" value="AAA+_ATPase"/>
</dbReference>
<feature type="domain" description="ABC transporter" evidence="3">
    <location>
        <begin position="10"/>
        <end position="256"/>
    </location>
</feature>
<dbReference type="InterPro" id="IPR027417">
    <property type="entry name" value="P-loop_NTPase"/>
</dbReference>
<organism evidence="4">
    <name type="scientific">Salvia splendens</name>
    <name type="common">Scarlet sage</name>
    <dbReference type="NCBI Taxonomy" id="180675"/>
    <lineage>
        <taxon>Eukaryota</taxon>
        <taxon>Viridiplantae</taxon>
        <taxon>Streptophyta</taxon>
        <taxon>Embryophyta</taxon>
        <taxon>Tracheophyta</taxon>
        <taxon>Spermatophyta</taxon>
        <taxon>Magnoliopsida</taxon>
        <taxon>eudicotyledons</taxon>
        <taxon>Gunneridae</taxon>
        <taxon>Pentapetalae</taxon>
        <taxon>asterids</taxon>
        <taxon>lamiids</taxon>
        <taxon>Lamiales</taxon>
        <taxon>Lamiaceae</taxon>
        <taxon>Nepetoideae</taxon>
        <taxon>Mentheae</taxon>
        <taxon>Salviinae</taxon>
        <taxon>Salvia</taxon>
        <taxon>Salvia subgen. Calosphace</taxon>
        <taxon>core Calosphace</taxon>
    </lineage>
</organism>
<keyword evidence="5" id="KW-1185">Reference proteome</keyword>
<reference evidence="4" key="1">
    <citation type="submission" date="2018-01" db="EMBL/GenBank/DDBJ databases">
        <authorList>
            <person name="Mao J.F."/>
        </authorList>
    </citation>
    <scope>NUCLEOTIDE SEQUENCE</scope>
    <source>
        <strain evidence="4">Huo1</strain>
        <tissue evidence="4">Leaf</tissue>
    </source>
</reference>
<evidence type="ECO:0000256" key="2">
    <source>
        <dbReference type="ARBA" id="ARBA00022840"/>
    </source>
</evidence>
<evidence type="ECO:0000313" key="5">
    <source>
        <dbReference type="Proteomes" id="UP000298416"/>
    </source>
</evidence>
<dbReference type="PANTHER" id="PTHR19248">
    <property type="entry name" value="ATP-BINDING TRANSPORT PROTEIN-RELATED"/>
    <property type="match status" value="1"/>
</dbReference>